<accession>A0AAI9V1V1</accession>
<keyword evidence="2" id="KW-1185">Reference proteome</keyword>
<reference evidence="1 2" key="1">
    <citation type="submission" date="2016-10" db="EMBL/GenBank/DDBJ databases">
        <title>The genome sequence of Colletotrichum fioriniae PJ7.</title>
        <authorList>
            <person name="Baroncelli R."/>
        </authorList>
    </citation>
    <scope>NUCLEOTIDE SEQUENCE [LARGE SCALE GENOMIC DNA]</scope>
    <source>
        <strain evidence="1">Col 31</strain>
    </source>
</reference>
<dbReference type="Proteomes" id="UP001239795">
    <property type="component" value="Unassembled WGS sequence"/>
</dbReference>
<evidence type="ECO:0000313" key="2">
    <source>
        <dbReference type="Proteomes" id="UP001239795"/>
    </source>
</evidence>
<dbReference type="AlphaFoldDB" id="A0AAI9V1V1"/>
<sequence>MKINLILSKYGDGEIGVSSASCHFGLACGISPARSDPQNASIAFAKEVVSQIQPAHR</sequence>
<protein>
    <submittedName>
        <fullName evidence="1">Uncharacterized protein</fullName>
    </submittedName>
</protein>
<dbReference type="PROSITE" id="PS51257">
    <property type="entry name" value="PROKAR_LIPOPROTEIN"/>
    <property type="match status" value="1"/>
</dbReference>
<evidence type="ECO:0000313" key="1">
    <source>
        <dbReference type="EMBL" id="KAK1469051.1"/>
    </source>
</evidence>
<dbReference type="EMBL" id="MLGG01000001">
    <property type="protein sequence ID" value="KAK1469051.1"/>
    <property type="molecule type" value="Genomic_DNA"/>
</dbReference>
<gene>
    <name evidence="1" type="ORF">CMEL01_00818</name>
</gene>
<proteinExistence type="predicted"/>
<comment type="caution">
    <text evidence="1">The sequence shown here is derived from an EMBL/GenBank/DDBJ whole genome shotgun (WGS) entry which is preliminary data.</text>
</comment>
<organism evidence="1 2">
    <name type="scientific">Colletotrichum melonis</name>
    <dbReference type="NCBI Taxonomy" id="1209925"/>
    <lineage>
        <taxon>Eukaryota</taxon>
        <taxon>Fungi</taxon>
        <taxon>Dikarya</taxon>
        <taxon>Ascomycota</taxon>
        <taxon>Pezizomycotina</taxon>
        <taxon>Sordariomycetes</taxon>
        <taxon>Hypocreomycetidae</taxon>
        <taxon>Glomerellales</taxon>
        <taxon>Glomerellaceae</taxon>
        <taxon>Colletotrichum</taxon>
        <taxon>Colletotrichum acutatum species complex</taxon>
    </lineage>
</organism>
<name>A0AAI9V1V1_9PEZI</name>